<accession>A0ABQ8QE66</accession>
<evidence type="ECO:0000256" key="3">
    <source>
        <dbReference type="ARBA" id="ARBA00022723"/>
    </source>
</evidence>
<evidence type="ECO:0000259" key="6">
    <source>
        <dbReference type="Pfam" id="PF07687"/>
    </source>
</evidence>
<proteinExistence type="inferred from homology"/>
<dbReference type="SUPFAM" id="SSF55031">
    <property type="entry name" value="Bacterial exopeptidase dimerisation domain"/>
    <property type="match status" value="1"/>
</dbReference>
<dbReference type="SUPFAM" id="SSF53187">
    <property type="entry name" value="Zn-dependent exopeptidases"/>
    <property type="match status" value="1"/>
</dbReference>
<dbReference type="Pfam" id="PF01546">
    <property type="entry name" value="Peptidase_M20"/>
    <property type="match status" value="1"/>
</dbReference>
<evidence type="ECO:0000256" key="4">
    <source>
        <dbReference type="ARBA" id="ARBA00022801"/>
    </source>
</evidence>
<dbReference type="Gene3D" id="3.40.630.10">
    <property type="entry name" value="Zn peptidases"/>
    <property type="match status" value="1"/>
</dbReference>
<dbReference type="InterPro" id="IPR001261">
    <property type="entry name" value="ArgE/DapE_CS"/>
</dbReference>
<dbReference type="Gene3D" id="3.30.70.360">
    <property type="match status" value="1"/>
</dbReference>
<keyword evidence="4" id="KW-0378">Hydrolase</keyword>
<dbReference type="InterPro" id="IPR011650">
    <property type="entry name" value="Peptidase_M20_dimer"/>
</dbReference>
<dbReference type="InterPro" id="IPR017141">
    <property type="entry name" value="Pept_M20_carboxypep"/>
</dbReference>
<evidence type="ECO:0000313" key="7">
    <source>
        <dbReference type="EMBL" id="KAJ3996745.1"/>
    </source>
</evidence>
<evidence type="ECO:0000256" key="2">
    <source>
        <dbReference type="ARBA" id="ARBA00022670"/>
    </source>
</evidence>
<dbReference type="InterPro" id="IPR036264">
    <property type="entry name" value="Bact_exopeptidase_dim_dom"/>
</dbReference>
<evidence type="ECO:0000256" key="5">
    <source>
        <dbReference type="ARBA" id="ARBA00022833"/>
    </source>
</evidence>
<dbReference type="PANTHER" id="PTHR45962">
    <property type="entry name" value="N-FATTY-ACYL-AMINO ACID SYNTHASE/HYDROLASE PM20D1"/>
    <property type="match status" value="1"/>
</dbReference>
<dbReference type="PROSITE" id="PS00758">
    <property type="entry name" value="ARGE_DAPE_CPG2_1"/>
    <property type="match status" value="1"/>
</dbReference>
<protein>
    <recommendedName>
        <fullName evidence="6">Peptidase M20 dimerisation domain-containing protein</fullName>
    </recommendedName>
</protein>
<dbReference type="InterPro" id="IPR002933">
    <property type="entry name" value="Peptidase_M20"/>
</dbReference>
<name>A0ABQ8QE66_9AGAR</name>
<dbReference type="PANTHER" id="PTHR45962:SF1">
    <property type="entry name" value="N-FATTY-ACYL-AMINO ACID SYNTHASE_HYDROLASE PM20D1"/>
    <property type="match status" value="1"/>
</dbReference>
<evidence type="ECO:0000256" key="1">
    <source>
        <dbReference type="ARBA" id="ARBA00006247"/>
    </source>
</evidence>
<sequence>MKSNTPITIFCGAIVLFGGWINSEKIFASVGYNAPIQTSEPPVITLCPQADPLFPTVHSKLSKQIDLVYSSQAFKLASYQHLGNSIRIPTESYDDLLPVGQDERWDIFKKFHAYLEESFPLIYSTLQVTTINTYGLVFHWQGSNDSVKPLLLTAHQDVVPVDWSNEGQWIHQPYSGYYDGTWIWGRGSVDDKADLIAQLITVNSLVEAGFQPRHTIVLAFGFDEEASGAEGAGKLAVYLEERYGKNAFAMLLDEGGSYGYAENVKEGTIFALPGVSEKGYFDASIQIFTPGGHSSIPPHHTSIGLLSLLIVSLEDNPYNPRLTRKGTAFAAAQCAVAHSPEGRLPPSLKELARRAMDPSDEIALEEFAKILFKAVPFFDILSRTTQAVDLISGGVKWNALPEQAEAIINHRIAEHSSTSEIQNHITDLVLPFAIMHNLSVHDFGKDVDLDYQDSELGKIVLSEAFDSTLEPSPVTPITDNHMYDVLSGTIKATLQSSSRYQADDIVVTPSLGLGMLKFTRVDTRFYWNLTQNIFRYSHREDKDDKYNGIHTVNEAIRGESFIEQIRFLTRLILNMDEVR</sequence>
<dbReference type="EMBL" id="MU790602">
    <property type="protein sequence ID" value="KAJ3996745.1"/>
    <property type="molecule type" value="Genomic_DNA"/>
</dbReference>
<dbReference type="Pfam" id="PF07687">
    <property type="entry name" value="M20_dimer"/>
    <property type="match status" value="1"/>
</dbReference>
<keyword evidence="5" id="KW-0862">Zinc</keyword>
<dbReference type="CDD" id="cd05674">
    <property type="entry name" value="M20_yscS"/>
    <property type="match status" value="1"/>
</dbReference>
<dbReference type="InterPro" id="IPR047177">
    <property type="entry name" value="Pept_M20A"/>
</dbReference>
<feature type="domain" description="Peptidase M20 dimerisation" evidence="6">
    <location>
        <begin position="276"/>
        <end position="429"/>
    </location>
</feature>
<dbReference type="Proteomes" id="UP001163828">
    <property type="component" value="Unassembled WGS sequence"/>
</dbReference>
<evidence type="ECO:0000313" key="8">
    <source>
        <dbReference type="Proteomes" id="UP001163828"/>
    </source>
</evidence>
<keyword evidence="2" id="KW-0645">Protease</keyword>
<dbReference type="PIRSF" id="PIRSF037217">
    <property type="entry name" value="Carboxypeptidase_S"/>
    <property type="match status" value="1"/>
</dbReference>
<keyword evidence="8" id="KW-1185">Reference proteome</keyword>
<gene>
    <name evidence="7" type="ORF">F5050DRAFT_1570823</name>
</gene>
<comment type="caution">
    <text evidence="7">The sequence shown here is derived from an EMBL/GenBank/DDBJ whole genome shotgun (WGS) entry which is preliminary data.</text>
</comment>
<keyword evidence="3" id="KW-0479">Metal-binding</keyword>
<organism evidence="7 8">
    <name type="scientific">Lentinula boryana</name>
    <dbReference type="NCBI Taxonomy" id="40481"/>
    <lineage>
        <taxon>Eukaryota</taxon>
        <taxon>Fungi</taxon>
        <taxon>Dikarya</taxon>
        <taxon>Basidiomycota</taxon>
        <taxon>Agaricomycotina</taxon>
        <taxon>Agaricomycetes</taxon>
        <taxon>Agaricomycetidae</taxon>
        <taxon>Agaricales</taxon>
        <taxon>Marasmiineae</taxon>
        <taxon>Omphalotaceae</taxon>
        <taxon>Lentinula</taxon>
    </lineage>
</organism>
<reference evidence="7" key="1">
    <citation type="submission" date="2022-08" db="EMBL/GenBank/DDBJ databases">
        <authorList>
            <consortium name="DOE Joint Genome Institute"/>
            <person name="Min B."/>
            <person name="Riley R."/>
            <person name="Sierra-Patev S."/>
            <person name="Naranjo-Ortiz M."/>
            <person name="Looney B."/>
            <person name="Konkel Z."/>
            <person name="Slot J.C."/>
            <person name="Sakamoto Y."/>
            <person name="Steenwyk J.L."/>
            <person name="Rokas A."/>
            <person name="Carro J."/>
            <person name="Camarero S."/>
            <person name="Ferreira P."/>
            <person name="Molpeceres G."/>
            <person name="Ruiz-Duenas F.J."/>
            <person name="Serrano A."/>
            <person name="Henrissat B."/>
            <person name="Drula E."/>
            <person name="Hughes K.W."/>
            <person name="Mata J.L."/>
            <person name="Ishikawa N.K."/>
            <person name="Vargas-Isla R."/>
            <person name="Ushijima S."/>
            <person name="Smith C.A."/>
            <person name="Ahrendt S."/>
            <person name="Andreopoulos W."/>
            <person name="He G."/>
            <person name="Labutti K."/>
            <person name="Lipzen A."/>
            <person name="Ng V."/>
            <person name="Sandor L."/>
            <person name="Barry K."/>
            <person name="Martinez A.T."/>
            <person name="Xiao Y."/>
            <person name="Gibbons J.G."/>
            <person name="Terashima K."/>
            <person name="Hibbett D.S."/>
            <person name="Grigoriev I.V."/>
        </authorList>
    </citation>
    <scope>NUCLEOTIDE SEQUENCE</scope>
    <source>
        <strain evidence="7">TFB10827</strain>
    </source>
</reference>
<dbReference type="PROSITE" id="PS00759">
    <property type="entry name" value="ARGE_DAPE_CPG2_2"/>
    <property type="match status" value="1"/>
</dbReference>
<comment type="similarity">
    <text evidence="1">Belongs to the peptidase M20A family.</text>
</comment>